<dbReference type="AlphaFoldDB" id="A0AAF0DGQ4"/>
<reference evidence="6" key="1">
    <citation type="submission" date="2023-03" db="EMBL/GenBank/DDBJ databases">
        <title>Emydomyces testavorans Genome Sequence.</title>
        <authorList>
            <person name="Hoyer L."/>
        </authorList>
    </citation>
    <scope>NUCLEOTIDE SEQUENCE</scope>
    <source>
        <strain evidence="6">16-2883</strain>
    </source>
</reference>
<protein>
    <submittedName>
        <fullName evidence="6">Cell wall synthesis protein kre9</fullName>
    </submittedName>
</protein>
<dbReference type="PANTHER" id="PTHR28154">
    <property type="entry name" value="CELL WALL SYNTHESIS PROTEIN KNH1-RELATED"/>
    <property type="match status" value="1"/>
</dbReference>
<keyword evidence="7" id="KW-1185">Reference proteome</keyword>
<dbReference type="EMBL" id="CP120628">
    <property type="protein sequence ID" value="WEW57933.1"/>
    <property type="molecule type" value="Genomic_DNA"/>
</dbReference>
<dbReference type="GO" id="GO:0006078">
    <property type="term" value="P:(1-&gt;6)-beta-D-glucan biosynthetic process"/>
    <property type="evidence" value="ECO:0007669"/>
    <property type="project" value="InterPro"/>
</dbReference>
<dbReference type="Pfam" id="PF10342">
    <property type="entry name" value="Kre9_KNH"/>
    <property type="match status" value="1"/>
</dbReference>
<evidence type="ECO:0000256" key="3">
    <source>
        <dbReference type="SAM" id="SignalP"/>
    </source>
</evidence>
<name>A0AAF0DGQ4_9EURO</name>
<feature type="chain" id="PRO_5042268769" evidence="3">
    <location>
        <begin position="23"/>
        <end position="263"/>
    </location>
</feature>
<dbReference type="PANTHER" id="PTHR28154:SF1">
    <property type="entry name" value="CELL WALL SYNTHESIS PROTEIN KNH1-RELATED"/>
    <property type="match status" value="1"/>
</dbReference>
<keyword evidence="1 3" id="KW-0732">Signal</keyword>
<evidence type="ECO:0000259" key="5">
    <source>
        <dbReference type="Pfam" id="PF10342"/>
    </source>
</evidence>
<gene>
    <name evidence="6" type="primary">KRE9</name>
    <name evidence="6" type="ORF">PRK78_003400</name>
</gene>
<sequence>MKLTLLQQHLLFLAVLPLKTVSSPVQFLQPPAGAILKGGEAIDVQWKYTENSEPELESNRFSLYLCAGGNDVDTYELLTPLIEEGVLKETSSLSTTIDPKSGGESPNAYFLQFSIDVSNGTTSFYSDRFTLTGMTGAFPPHIVPALQSLSDTTAGPRTFNNLSKRQVVPVPPGAQPDLPYGEQVGPTRYAPIPKLPPAKITLKSAPPLFPTSDFNIATTNLPTPTIMTTISRPPKSVEQMENTAAPADPPKNDMQRFLKRWQD</sequence>
<evidence type="ECO:0000313" key="7">
    <source>
        <dbReference type="Proteomes" id="UP001219355"/>
    </source>
</evidence>
<feature type="domain" description="Yeast cell wall synthesis Kre9/Knh1-like N-terminal" evidence="5">
    <location>
        <begin position="29"/>
        <end position="131"/>
    </location>
</feature>
<dbReference type="InterPro" id="IPR018466">
    <property type="entry name" value="Kre9/Knh1-like_N"/>
</dbReference>
<dbReference type="InterPro" id="IPR008659">
    <property type="entry name" value="Kre9/Knh1_C"/>
</dbReference>
<proteinExistence type="predicted"/>
<organism evidence="6 7">
    <name type="scientific">Emydomyces testavorans</name>
    <dbReference type="NCBI Taxonomy" id="2070801"/>
    <lineage>
        <taxon>Eukaryota</taxon>
        <taxon>Fungi</taxon>
        <taxon>Dikarya</taxon>
        <taxon>Ascomycota</taxon>
        <taxon>Pezizomycotina</taxon>
        <taxon>Eurotiomycetes</taxon>
        <taxon>Eurotiomycetidae</taxon>
        <taxon>Onygenales</taxon>
        <taxon>Nannizziopsiaceae</taxon>
        <taxon>Emydomyces</taxon>
    </lineage>
</organism>
<feature type="domain" description="Yeast cell wall synthesis Kre9/Knh1 C-terminal" evidence="4">
    <location>
        <begin position="178"/>
        <end position="252"/>
    </location>
</feature>
<dbReference type="Pfam" id="PF05390">
    <property type="entry name" value="Kre9_KNH1_C"/>
    <property type="match status" value="1"/>
</dbReference>
<evidence type="ECO:0000313" key="6">
    <source>
        <dbReference type="EMBL" id="WEW57933.1"/>
    </source>
</evidence>
<dbReference type="GO" id="GO:0005576">
    <property type="term" value="C:extracellular region"/>
    <property type="evidence" value="ECO:0007669"/>
    <property type="project" value="TreeGrafter"/>
</dbReference>
<feature type="signal peptide" evidence="3">
    <location>
        <begin position="1"/>
        <end position="22"/>
    </location>
</feature>
<evidence type="ECO:0000256" key="1">
    <source>
        <dbReference type="ARBA" id="ARBA00022729"/>
    </source>
</evidence>
<dbReference type="Proteomes" id="UP001219355">
    <property type="component" value="Chromosome 2"/>
</dbReference>
<dbReference type="InterPro" id="IPR045328">
    <property type="entry name" value="Kre9/Knh1"/>
</dbReference>
<dbReference type="GO" id="GO:0031505">
    <property type="term" value="P:fungal-type cell wall organization"/>
    <property type="evidence" value="ECO:0007669"/>
    <property type="project" value="TreeGrafter"/>
</dbReference>
<evidence type="ECO:0000256" key="2">
    <source>
        <dbReference type="SAM" id="MobiDB-lite"/>
    </source>
</evidence>
<dbReference type="GO" id="GO:0042546">
    <property type="term" value="P:cell wall biogenesis"/>
    <property type="evidence" value="ECO:0007669"/>
    <property type="project" value="InterPro"/>
</dbReference>
<accession>A0AAF0DGQ4</accession>
<feature type="region of interest" description="Disordered" evidence="2">
    <location>
        <begin position="233"/>
        <end position="254"/>
    </location>
</feature>
<evidence type="ECO:0000259" key="4">
    <source>
        <dbReference type="Pfam" id="PF05390"/>
    </source>
</evidence>